<dbReference type="Proteomes" id="UP001165064">
    <property type="component" value="Unassembled WGS sequence"/>
</dbReference>
<name>A0ACB5UBK6_AMBMO</name>
<comment type="caution">
    <text evidence="1">The sequence shown here is derived from an EMBL/GenBank/DDBJ whole genome shotgun (WGS) entry which is preliminary data.</text>
</comment>
<proteinExistence type="predicted"/>
<dbReference type="EMBL" id="BSXS01016504">
    <property type="protein sequence ID" value="GMF07860.1"/>
    <property type="molecule type" value="Genomic_DNA"/>
</dbReference>
<evidence type="ECO:0000313" key="2">
    <source>
        <dbReference type="Proteomes" id="UP001165064"/>
    </source>
</evidence>
<protein>
    <submittedName>
        <fullName evidence="1">Unnamed protein product</fullName>
    </submittedName>
</protein>
<reference evidence="1" key="1">
    <citation type="submission" date="2023-04" db="EMBL/GenBank/DDBJ databases">
        <title>Ambrosiozyma monospora NBRC 10751.</title>
        <authorList>
            <person name="Ichikawa N."/>
            <person name="Sato H."/>
            <person name="Tonouchi N."/>
        </authorList>
    </citation>
    <scope>NUCLEOTIDE SEQUENCE</scope>
    <source>
        <strain evidence="1">NBRC 10751</strain>
    </source>
</reference>
<accession>A0ACB5UBK6</accession>
<sequence>MRFFDWLEKFVESYGDRIPLEGYALIIRNLSVGYEFLRISELMDHMKANKVMPDTLIYNTILKAAFKTTGVNATLRAERLLKEMLKSPISYPDIVTVNIILCGLTKTQSVFQMLVNMDKVDIPLLFPVSLNKGRVENIIPLNPRYYKVLESDELRTAVMNYSIASYEFKKKNTFQRAFS</sequence>
<evidence type="ECO:0000313" key="1">
    <source>
        <dbReference type="EMBL" id="GMF07860.1"/>
    </source>
</evidence>
<keyword evidence="2" id="KW-1185">Reference proteome</keyword>
<gene>
    <name evidence="1" type="ORF">Amon02_001307300</name>
</gene>
<organism evidence="1 2">
    <name type="scientific">Ambrosiozyma monospora</name>
    <name type="common">Yeast</name>
    <name type="synonym">Endomycopsis monosporus</name>
    <dbReference type="NCBI Taxonomy" id="43982"/>
    <lineage>
        <taxon>Eukaryota</taxon>
        <taxon>Fungi</taxon>
        <taxon>Dikarya</taxon>
        <taxon>Ascomycota</taxon>
        <taxon>Saccharomycotina</taxon>
        <taxon>Pichiomycetes</taxon>
        <taxon>Pichiales</taxon>
        <taxon>Pichiaceae</taxon>
        <taxon>Ambrosiozyma</taxon>
    </lineage>
</organism>